<dbReference type="EMBL" id="BLLK01000027">
    <property type="protein sequence ID" value="GFH48277.1"/>
    <property type="molecule type" value="Genomic_DNA"/>
</dbReference>
<sequence>MKSNLLSSMKHTKKVVHRYQRNLSTTAAKSASTKKLKSPGDIFLDNLGTIFLSGIGLLILALIRSSRGTSNKNNLRALIETTAALDPFEIDDLRVANDQFTPEVFRKICDELRNKHGWTMDQMVDYKLFVSAVMNEMKELKGDAFTIQLGHLVDRVIVSIIENMDKEGYSSERNVENEEFLEMRLLLVALSLATKSSVRERVEMLYDIILDDHIDTGKKEVVHQSDVSKMVGHLQKTCQLVPDAQIIESDTKYPAQEYLVGTPEQLLIHAKEMKKDELSTDALEDNENGWSCDDFHHILRSRAVCAWGECYVKTKGLK</sequence>
<proteinExistence type="predicted"/>
<comment type="caution">
    <text evidence="2">The sequence shown here is derived from an EMBL/GenBank/DDBJ whole genome shotgun (WGS) entry which is preliminary data.</text>
</comment>
<keyword evidence="1" id="KW-0812">Transmembrane</keyword>
<accession>A0AAD3CLK1</accession>
<protein>
    <submittedName>
        <fullName evidence="2">Uncharacterized protein</fullName>
    </submittedName>
</protein>
<evidence type="ECO:0000313" key="2">
    <source>
        <dbReference type="EMBL" id="GFH48277.1"/>
    </source>
</evidence>
<organism evidence="2 3">
    <name type="scientific">Chaetoceros tenuissimus</name>
    <dbReference type="NCBI Taxonomy" id="426638"/>
    <lineage>
        <taxon>Eukaryota</taxon>
        <taxon>Sar</taxon>
        <taxon>Stramenopiles</taxon>
        <taxon>Ochrophyta</taxon>
        <taxon>Bacillariophyta</taxon>
        <taxon>Coscinodiscophyceae</taxon>
        <taxon>Chaetocerotophycidae</taxon>
        <taxon>Chaetocerotales</taxon>
        <taxon>Chaetocerotaceae</taxon>
        <taxon>Chaetoceros</taxon>
    </lineage>
</organism>
<evidence type="ECO:0000313" key="3">
    <source>
        <dbReference type="Proteomes" id="UP001054902"/>
    </source>
</evidence>
<evidence type="ECO:0000256" key="1">
    <source>
        <dbReference type="SAM" id="Phobius"/>
    </source>
</evidence>
<keyword evidence="1" id="KW-1133">Transmembrane helix</keyword>
<dbReference type="Proteomes" id="UP001054902">
    <property type="component" value="Unassembled WGS sequence"/>
</dbReference>
<name>A0AAD3CLK1_9STRA</name>
<keyword evidence="1" id="KW-0472">Membrane</keyword>
<keyword evidence="3" id="KW-1185">Reference proteome</keyword>
<dbReference type="AlphaFoldDB" id="A0AAD3CLK1"/>
<feature type="transmembrane region" description="Helical" evidence="1">
    <location>
        <begin position="42"/>
        <end position="63"/>
    </location>
</feature>
<gene>
    <name evidence="2" type="ORF">CTEN210_04753</name>
</gene>
<reference evidence="2 3" key="1">
    <citation type="journal article" date="2021" name="Sci. Rep.">
        <title>The genome of the diatom Chaetoceros tenuissimus carries an ancient integrated fragment of an extant virus.</title>
        <authorList>
            <person name="Hongo Y."/>
            <person name="Kimura K."/>
            <person name="Takaki Y."/>
            <person name="Yoshida Y."/>
            <person name="Baba S."/>
            <person name="Kobayashi G."/>
            <person name="Nagasaki K."/>
            <person name="Hano T."/>
            <person name="Tomaru Y."/>
        </authorList>
    </citation>
    <scope>NUCLEOTIDE SEQUENCE [LARGE SCALE GENOMIC DNA]</scope>
    <source>
        <strain evidence="2 3">NIES-3715</strain>
    </source>
</reference>